<comment type="similarity">
    <text evidence="2 4">Belongs to the class-V pyridoxal-phosphate-dependent aminotransferase family.</text>
</comment>
<comment type="caution">
    <text evidence="6">The sequence shown here is derived from an EMBL/GenBank/DDBJ whole genome shotgun (WGS) entry which is preliminary data.</text>
</comment>
<evidence type="ECO:0000256" key="1">
    <source>
        <dbReference type="ARBA" id="ARBA00001933"/>
    </source>
</evidence>
<name>A0ABS6M6B9_9GAMM</name>
<dbReference type="RefSeq" id="WP_217333242.1">
    <property type="nucleotide sequence ID" value="NZ_JAHQZT010000001.1"/>
</dbReference>
<keyword evidence="7" id="KW-1185">Reference proteome</keyword>
<dbReference type="EMBL" id="JAHQZT010000001">
    <property type="protein sequence ID" value="MBV0931814.1"/>
    <property type="molecule type" value="Genomic_DNA"/>
</dbReference>
<evidence type="ECO:0000256" key="2">
    <source>
        <dbReference type="ARBA" id="ARBA00009236"/>
    </source>
</evidence>
<organism evidence="6 7">
    <name type="scientific">Marinobacterium weihaiense</name>
    <dbReference type="NCBI Taxonomy" id="2851016"/>
    <lineage>
        <taxon>Bacteria</taxon>
        <taxon>Pseudomonadati</taxon>
        <taxon>Pseudomonadota</taxon>
        <taxon>Gammaproteobacteria</taxon>
        <taxon>Oceanospirillales</taxon>
        <taxon>Oceanospirillaceae</taxon>
        <taxon>Marinobacterium</taxon>
    </lineage>
</organism>
<dbReference type="PANTHER" id="PTHR21152">
    <property type="entry name" value="AMINOTRANSFERASE CLASS V"/>
    <property type="match status" value="1"/>
</dbReference>
<feature type="domain" description="Aminotransferase class V" evidence="5">
    <location>
        <begin position="32"/>
        <end position="317"/>
    </location>
</feature>
<keyword evidence="6" id="KW-0032">Aminotransferase</keyword>
<dbReference type="PIRSF" id="PIRSF000524">
    <property type="entry name" value="SPT"/>
    <property type="match status" value="1"/>
</dbReference>
<evidence type="ECO:0000256" key="4">
    <source>
        <dbReference type="RuleBase" id="RU004075"/>
    </source>
</evidence>
<comment type="cofactor">
    <cofactor evidence="1">
        <name>pyridoxal 5'-phosphate</name>
        <dbReference type="ChEBI" id="CHEBI:597326"/>
    </cofactor>
</comment>
<dbReference type="Pfam" id="PF00266">
    <property type="entry name" value="Aminotran_5"/>
    <property type="match status" value="1"/>
</dbReference>
<accession>A0ABS6M6B9</accession>
<dbReference type="InterPro" id="IPR024169">
    <property type="entry name" value="SP_NH2Trfase/AEP_transaminase"/>
</dbReference>
<evidence type="ECO:0000313" key="7">
    <source>
        <dbReference type="Proteomes" id="UP000755551"/>
    </source>
</evidence>
<keyword evidence="3" id="KW-0663">Pyridoxal phosphate</keyword>
<evidence type="ECO:0000259" key="5">
    <source>
        <dbReference type="Pfam" id="PF00266"/>
    </source>
</evidence>
<dbReference type="GO" id="GO:0008483">
    <property type="term" value="F:transaminase activity"/>
    <property type="evidence" value="ECO:0007669"/>
    <property type="project" value="UniProtKB-KW"/>
</dbReference>
<dbReference type="InterPro" id="IPR020578">
    <property type="entry name" value="Aminotrans_V_PyrdxlP_BS"/>
</dbReference>
<evidence type="ECO:0000313" key="6">
    <source>
        <dbReference type="EMBL" id="MBV0931814.1"/>
    </source>
</evidence>
<dbReference type="Proteomes" id="UP000755551">
    <property type="component" value="Unassembled WGS sequence"/>
</dbReference>
<proteinExistence type="inferred from homology"/>
<dbReference type="PROSITE" id="PS00595">
    <property type="entry name" value="AA_TRANSFER_CLASS_5"/>
    <property type="match status" value="1"/>
</dbReference>
<reference evidence="6 7" key="1">
    <citation type="submission" date="2021-06" db="EMBL/GenBank/DDBJ databases">
        <title>Bacterium isolated from marine sediment.</title>
        <authorList>
            <person name="Zhu K.-L."/>
            <person name="Du Z.-J."/>
            <person name="Liang Q.-Y."/>
        </authorList>
    </citation>
    <scope>NUCLEOTIDE SEQUENCE [LARGE SCALE GENOMIC DNA]</scope>
    <source>
        <strain evidence="6 7">A346</strain>
    </source>
</reference>
<gene>
    <name evidence="6" type="ORF">KTN04_00475</name>
</gene>
<dbReference type="InterPro" id="IPR000192">
    <property type="entry name" value="Aminotrans_V_dom"/>
</dbReference>
<protein>
    <submittedName>
        <fullName evidence="6">Alanine--glyoxylate aminotransferase family protein</fullName>
    </submittedName>
</protein>
<dbReference type="PANTHER" id="PTHR21152:SF40">
    <property type="entry name" value="ALANINE--GLYOXYLATE AMINOTRANSFERASE"/>
    <property type="match status" value="1"/>
</dbReference>
<keyword evidence="6" id="KW-0808">Transferase</keyword>
<sequence>MIKSFHPPLRTLMGPGPSDVHPRVLAAMARPTIGHLDPAFIGMMDEIKQLLQYALRTENALTLPVSAPGSAGMEACFVNLVEPGDKVIVCQNGVFGGRMKENVERFGGVALMVEDPWGEAVSVDKVRALLEQHDNIKALAFVHAETSTGVQSNAKALCALARDYGCLSIVDAVTSLAGIELEVDAWGVDALYSGTQKCLSAPPGISPVTFSERALEAVRNRKTRSPSWFLDKNLVMGYWGGGQKRAYHHTAPVNALYGLHESLVMLQEEGIEASWQRHMHHHTALRSGLEAMGLEMAVAADVRLPQLNSVMIPDGVDDAALRGRLLSDYSLEIGAGLGALAGKVWRIGLMGSSCSRRHVMLCLDALENALVEQGADVTAGRAAAAAAACYAESVA</sequence>
<evidence type="ECO:0000256" key="3">
    <source>
        <dbReference type="ARBA" id="ARBA00022898"/>
    </source>
</evidence>